<dbReference type="Pfam" id="PF00266">
    <property type="entry name" value="Aminotran_5"/>
    <property type="match status" value="1"/>
</dbReference>
<evidence type="ECO:0000313" key="4">
    <source>
        <dbReference type="Proteomes" id="UP000269438"/>
    </source>
</evidence>
<dbReference type="InterPro" id="IPR015421">
    <property type="entry name" value="PyrdxlP-dep_Trfase_major"/>
</dbReference>
<sequence length="393" mass="41648">MLADGTSARAAWEFAPGVVPLNHGSFGAVASPVIAAQRELQRTAELSAVGWFPFAAERTRLARETVAGFVGASPADTVFVPNASAGATVVLNALRLTAGDEILVTDHGYGAVLMGVRRLARRTGARVTIVPIALEADDTEILASFTAAITPRTRLIVVDQISSATAKVLPTAALTTLAHTHDARVLVDGAHAPGLVADAARVAGADWWFGNLHKWPAAPRGSALLVTAAEDRDDLWPLIDSWNADLPYPERFDMQGTLDITPYLASPIAVDFIEHTFGWDRARAAMTTGAEAAATQVAAALAPHVAGPTRPEVAGPAPAMRLIRLPGTLGFTREEADGLRERLFAATGIESAFTSFRGIGYVRLSVHLYTVQADIDAFINRAVPLLVEWSREG</sequence>
<keyword evidence="1" id="KW-0663">Pyridoxal phosphate</keyword>
<dbReference type="InterPro" id="IPR000192">
    <property type="entry name" value="Aminotrans_V_dom"/>
</dbReference>
<keyword evidence="3" id="KW-0032">Aminotransferase</keyword>
<dbReference type="Gene3D" id="3.40.640.10">
    <property type="entry name" value="Type I PLP-dependent aspartate aminotransferase-like (Major domain)"/>
    <property type="match status" value="1"/>
</dbReference>
<protein>
    <submittedName>
        <fullName evidence="3">Aminotransferase class V-fold PLP-dependent enzyme</fullName>
    </submittedName>
</protein>
<evidence type="ECO:0000313" key="3">
    <source>
        <dbReference type="EMBL" id="RLP82561.1"/>
    </source>
</evidence>
<dbReference type="SUPFAM" id="SSF53383">
    <property type="entry name" value="PLP-dependent transferases"/>
    <property type="match status" value="1"/>
</dbReference>
<organism evidence="3 4">
    <name type="scientific">Mycetocola lacteus</name>
    <dbReference type="NCBI Taxonomy" id="76637"/>
    <lineage>
        <taxon>Bacteria</taxon>
        <taxon>Bacillati</taxon>
        <taxon>Actinomycetota</taxon>
        <taxon>Actinomycetes</taxon>
        <taxon>Micrococcales</taxon>
        <taxon>Microbacteriaceae</taxon>
        <taxon>Mycetocola</taxon>
    </lineage>
</organism>
<dbReference type="OrthoDB" id="250246at2"/>
<proteinExistence type="predicted"/>
<dbReference type="GO" id="GO:0008483">
    <property type="term" value="F:transaminase activity"/>
    <property type="evidence" value="ECO:0007669"/>
    <property type="project" value="UniProtKB-KW"/>
</dbReference>
<name>A0A3L7ASL1_9MICO</name>
<dbReference type="Gene3D" id="3.90.1150.10">
    <property type="entry name" value="Aspartate Aminotransferase, domain 1"/>
    <property type="match status" value="1"/>
</dbReference>
<dbReference type="AlphaFoldDB" id="A0A3L7ASL1"/>
<keyword evidence="3" id="KW-0808">Transferase</keyword>
<gene>
    <name evidence="3" type="ORF">D9V34_09235</name>
</gene>
<dbReference type="PANTHER" id="PTHR43092">
    <property type="entry name" value="L-CYSTEINE DESULFHYDRASE"/>
    <property type="match status" value="1"/>
</dbReference>
<comment type="caution">
    <text evidence="3">The sequence shown here is derived from an EMBL/GenBank/DDBJ whole genome shotgun (WGS) entry which is preliminary data.</text>
</comment>
<reference evidence="3 4" key="1">
    <citation type="submission" date="2018-10" db="EMBL/GenBank/DDBJ databases">
        <authorList>
            <person name="Li J."/>
        </authorList>
    </citation>
    <scope>NUCLEOTIDE SEQUENCE [LARGE SCALE GENOMIC DNA]</scope>
    <source>
        <strain evidence="3 4">JCM 11654</strain>
    </source>
</reference>
<evidence type="ECO:0000259" key="2">
    <source>
        <dbReference type="Pfam" id="PF00266"/>
    </source>
</evidence>
<accession>A0A3L7ASL1</accession>
<evidence type="ECO:0000256" key="1">
    <source>
        <dbReference type="ARBA" id="ARBA00022898"/>
    </source>
</evidence>
<dbReference type="PANTHER" id="PTHR43092:SF2">
    <property type="entry name" value="HERCYNYLCYSTEINE SULFOXIDE LYASE"/>
    <property type="match status" value="1"/>
</dbReference>
<dbReference type="Proteomes" id="UP000269438">
    <property type="component" value="Unassembled WGS sequence"/>
</dbReference>
<feature type="domain" description="Aminotransferase class V" evidence="2">
    <location>
        <begin position="57"/>
        <end position="229"/>
    </location>
</feature>
<keyword evidence="4" id="KW-1185">Reference proteome</keyword>
<dbReference type="InterPro" id="IPR015422">
    <property type="entry name" value="PyrdxlP-dep_Trfase_small"/>
</dbReference>
<dbReference type="InterPro" id="IPR015424">
    <property type="entry name" value="PyrdxlP-dep_Trfase"/>
</dbReference>
<dbReference type="EMBL" id="RCUY01000008">
    <property type="protein sequence ID" value="RLP82561.1"/>
    <property type="molecule type" value="Genomic_DNA"/>
</dbReference>